<dbReference type="SUPFAM" id="SSF50156">
    <property type="entry name" value="PDZ domain-like"/>
    <property type="match status" value="1"/>
</dbReference>
<dbReference type="AlphaFoldDB" id="A0A2N0AGK6"/>
<dbReference type="PANTHER" id="PTHR45980:SF9">
    <property type="entry name" value="PROTEASE DO-LIKE 10, MITOCHONDRIAL-RELATED"/>
    <property type="match status" value="1"/>
</dbReference>
<organism evidence="5 6">
    <name type="scientific">Leptospira harrisiae</name>
    <dbReference type="NCBI Taxonomy" id="2023189"/>
    <lineage>
        <taxon>Bacteria</taxon>
        <taxon>Pseudomonadati</taxon>
        <taxon>Spirochaetota</taxon>
        <taxon>Spirochaetia</taxon>
        <taxon>Leptospirales</taxon>
        <taxon>Leptospiraceae</taxon>
        <taxon>Leptospira</taxon>
    </lineage>
</organism>
<feature type="domain" description="Protease Do-like PDZ" evidence="4">
    <location>
        <begin position="354"/>
        <end position="489"/>
    </location>
</feature>
<evidence type="ECO:0000259" key="4">
    <source>
        <dbReference type="Pfam" id="PF17815"/>
    </source>
</evidence>
<keyword evidence="6" id="KW-1185">Reference proteome</keyword>
<reference evidence="5 6" key="1">
    <citation type="submission" date="2017-07" db="EMBL/GenBank/DDBJ databases">
        <title>Leptospira spp. isolated from tropical soils.</title>
        <authorList>
            <person name="Thibeaux R."/>
            <person name="Iraola G."/>
            <person name="Ferres I."/>
            <person name="Bierque E."/>
            <person name="Girault D."/>
            <person name="Soupe-Gilbert M.-E."/>
            <person name="Picardeau M."/>
            <person name="Goarant C."/>
        </authorList>
    </citation>
    <scope>NUCLEOTIDE SEQUENCE [LARGE SCALE GENOMIC DNA]</scope>
    <source>
        <strain evidence="5 6">FH2-B-A1</strain>
    </source>
</reference>
<dbReference type="GO" id="GO:0004252">
    <property type="term" value="F:serine-type endopeptidase activity"/>
    <property type="evidence" value="ECO:0007669"/>
    <property type="project" value="TreeGrafter"/>
</dbReference>
<dbReference type="Pfam" id="PF17815">
    <property type="entry name" value="PDZ_3"/>
    <property type="match status" value="1"/>
</dbReference>
<keyword evidence="3" id="KW-0720">Serine protease</keyword>
<evidence type="ECO:0000256" key="3">
    <source>
        <dbReference type="ARBA" id="ARBA00022825"/>
    </source>
</evidence>
<dbReference type="OrthoDB" id="338897at2"/>
<name>A0A2N0AGK6_9LEPT</name>
<dbReference type="EMBL" id="NPDX01000006">
    <property type="protein sequence ID" value="PJZ83426.1"/>
    <property type="molecule type" value="Genomic_DNA"/>
</dbReference>
<dbReference type="InterPro" id="IPR041517">
    <property type="entry name" value="DEGP_PDZ"/>
</dbReference>
<dbReference type="InterPro" id="IPR046449">
    <property type="entry name" value="DEGP_PDZ_sf"/>
</dbReference>
<dbReference type="InterPro" id="IPR036034">
    <property type="entry name" value="PDZ_sf"/>
</dbReference>
<evidence type="ECO:0000313" key="5">
    <source>
        <dbReference type="EMBL" id="PJZ83426.1"/>
    </source>
</evidence>
<dbReference type="PANTHER" id="PTHR45980">
    <property type="match status" value="1"/>
</dbReference>
<evidence type="ECO:0000313" key="6">
    <source>
        <dbReference type="Proteomes" id="UP000232145"/>
    </source>
</evidence>
<comment type="caution">
    <text evidence="5">The sequence shown here is derived from an EMBL/GenBank/DDBJ whole genome shotgun (WGS) entry which is preliminary data.</text>
</comment>
<dbReference type="GO" id="GO:0006508">
    <property type="term" value="P:proteolysis"/>
    <property type="evidence" value="ECO:0007669"/>
    <property type="project" value="UniProtKB-KW"/>
</dbReference>
<proteinExistence type="predicted"/>
<gene>
    <name evidence="5" type="ORF">CH364_17330</name>
</gene>
<dbReference type="Gene3D" id="2.30.42.10">
    <property type="match status" value="1"/>
</dbReference>
<keyword evidence="2" id="KW-0378">Hydrolase</keyword>
<sequence>MNLLSQIFRHVFIFSFFLFAGQVHSKSIPVGMTDASILQVKVTVQYPHFIQPWRFKNPEIRQSTGIYIGDNRVLIPAQAVYFYTSIEIKKPDALKVFTADLERMDPDLGLAILKFSDPNASKDLKAVTFSNEIFLPGTGLVMESKDQRNLEEKKIRMIRLDMESYSSGYVELPFIEIQSEEKLDGVGELIVDVSSRIPQGILYQFKENNTGRVIPTFSIKHFIEGKNFPFKGFRFKPLIDSATRNYYGLRKDDLGVLVAEIYPGSPAEGILQLEDVLLEVSNFRIDPKGYFDHPKFGKLNVSYLFHNTNDSDSPSGKKIKLKVFRNKKPVSLELDLKPISESSIRIPYGNSRFQTPKYLMLAGMIFQELSEQYLTEHGNQWRNRVSKELLYLNDFYRIKRNSNEGKVVFLSQVLPLSGNKAYHTAQQMILKTVNGNQIQSLEQLQSLIKGTTTPFIHFVMSDGFELIFKKEEIQSLNAEAKQSFQIPKDSNF</sequence>
<dbReference type="RefSeq" id="WP_100745001.1">
    <property type="nucleotide sequence ID" value="NZ_NPDW01000003.1"/>
</dbReference>
<evidence type="ECO:0000256" key="2">
    <source>
        <dbReference type="ARBA" id="ARBA00022801"/>
    </source>
</evidence>
<protein>
    <submittedName>
        <fullName evidence="5">Serine protease</fullName>
    </submittedName>
</protein>
<keyword evidence="1 5" id="KW-0645">Protease</keyword>
<accession>A0A2N0AGK6</accession>
<dbReference type="Gene3D" id="3.20.190.20">
    <property type="match status" value="1"/>
</dbReference>
<evidence type="ECO:0000256" key="1">
    <source>
        <dbReference type="ARBA" id="ARBA00022670"/>
    </source>
</evidence>
<dbReference type="Proteomes" id="UP000232145">
    <property type="component" value="Unassembled WGS sequence"/>
</dbReference>